<evidence type="ECO:0000256" key="1">
    <source>
        <dbReference type="SAM" id="Coils"/>
    </source>
</evidence>
<dbReference type="OrthoDB" id="3750421at2759"/>
<evidence type="ECO:0000313" key="4">
    <source>
        <dbReference type="EMBL" id="QRC92770.1"/>
    </source>
</evidence>
<feature type="region of interest" description="Disordered" evidence="2">
    <location>
        <begin position="572"/>
        <end position="627"/>
    </location>
</feature>
<feature type="transmembrane region" description="Helical" evidence="3">
    <location>
        <begin position="667"/>
        <end position="686"/>
    </location>
</feature>
<keyword evidence="3" id="KW-0472">Membrane</keyword>
<proteinExistence type="predicted"/>
<protein>
    <submittedName>
        <fullName evidence="4">Uncharacterized protein</fullName>
    </submittedName>
</protein>
<dbReference type="Proteomes" id="UP000663193">
    <property type="component" value="Chromosome 2"/>
</dbReference>
<keyword evidence="1" id="KW-0175">Coiled coil</keyword>
<evidence type="ECO:0000256" key="3">
    <source>
        <dbReference type="SAM" id="Phobius"/>
    </source>
</evidence>
<evidence type="ECO:0000313" key="5">
    <source>
        <dbReference type="Proteomes" id="UP000663193"/>
    </source>
</evidence>
<organism evidence="4 5">
    <name type="scientific">Phaeosphaeria nodorum (strain SN15 / ATCC MYA-4574 / FGSC 10173)</name>
    <name type="common">Glume blotch fungus</name>
    <name type="synonym">Parastagonospora nodorum</name>
    <dbReference type="NCBI Taxonomy" id="321614"/>
    <lineage>
        <taxon>Eukaryota</taxon>
        <taxon>Fungi</taxon>
        <taxon>Dikarya</taxon>
        <taxon>Ascomycota</taxon>
        <taxon>Pezizomycotina</taxon>
        <taxon>Dothideomycetes</taxon>
        <taxon>Pleosporomycetidae</taxon>
        <taxon>Pleosporales</taxon>
        <taxon>Pleosporineae</taxon>
        <taxon>Phaeosphaeriaceae</taxon>
        <taxon>Parastagonospora</taxon>
    </lineage>
</organism>
<dbReference type="VEuPathDB" id="FungiDB:JI435_081730"/>
<sequence>MNGEGKIIISEDGRLVLKALPSQARHSPSAGLRRRKQKSAALDTTTAGSSVEGDRPANIEQAISTPEDNMSAAPSQATNQLEIDQHGEMDVEISDADNDMANDHLMRDFDYEASHSPSKSVSKVSRKDLSAASAALKSLAARNSNFSRAFWEKRVKYPTKGAFSIGSVIEHLGLKRHQTGTNFSFKDKTVNKLAQALRVVTHKISDGDDARVVDAHVVDVAVDPAALVAEVDELMEKFGEKIWGAEGEKEWLETLGEYGEYTHELHYHDEEENKLIREYLRLWIVLKAVNTRIYVKYRKVAVKAEVEEEESMDESEADDELDRELDAYDSDSPAIGKEARHTKVRLPERNPSERHPYVRIVRWQGSSLIMAFRLGRAKLPIPRAANNAFSRYNKIHPSPLRLATPSDEVQDSPKTPENTQTRHEEYVSAIKTAENKFARLRAARDALELEETTNGLDVAPGLKNLLFPTAQKTEEDPDEFVSTVAQRLVDGRRTRRKTPVYNEKVLAGIKKRGLRKDKGIPHKPVSDAPVDSAAINKAHADASVPPSGDQNGVMQLQLSVQLNHVHRHTNFTIRKKRALSPSSHSRPMQQPQKKKKKPIAHENPRKKGKKPAAPIAPYTEDPDPIRRRMLHSRPLTTAFLRYLDPHVRSKYSSKSLLANIELGSTHLMLAVVPIALPTILTAWLTYQRTVASVKKRTPAALDSELSKVDSVVTRSRLRTELRMARDAFVASHENAQAVLRRAMENMLGGDERAEYVGDGMKQLDEELEALGKSLGGGK</sequence>
<dbReference type="OMA" id="FVASHEN"/>
<dbReference type="AlphaFoldDB" id="A0A7U2ETE4"/>
<keyword evidence="3" id="KW-0812">Transmembrane</keyword>
<feature type="region of interest" description="Disordered" evidence="2">
    <location>
        <begin position="20"/>
        <end position="57"/>
    </location>
</feature>
<feature type="coiled-coil region" evidence="1">
    <location>
        <begin position="423"/>
        <end position="450"/>
    </location>
</feature>
<reference evidence="5" key="1">
    <citation type="journal article" date="2021" name="BMC Genomics">
        <title>Chromosome-level genome assembly and manually-curated proteome of model necrotroph Parastagonospora nodorum Sn15 reveals a genome-wide trove of candidate effector homologs, and redundancy of virulence-related functions within an accessory chromosome.</title>
        <authorList>
            <person name="Bertazzoni S."/>
            <person name="Jones D.A.B."/>
            <person name="Phan H.T."/>
            <person name="Tan K.-C."/>
            <person name="Hane J.K."/>
        </authorList>
    </citation>
    <scope>NUCLEOTIDE SEQUENCE [LARGE SCALE GENOMIC DNA]</scope>
    <source>
        <strain evidence="5">SN15 / ATCC MYA-4574 / FGSC 10173)</strain>
    </source>
</reference>
<dbReference type="EMBL" id="CP069024">
    <property type="protein sequence ID" value="QRC92770.1"/>
    <property type="molecule type" value="Genomic_DNA"/>
</dbReference>
<feature type="region of interest" description="Disordered" evidence="2">
    <location>
        <begin position="398"/>
        <end position="422"/>
    </location>
</feature>
<name>A0A7U2ETE4_PHANO</name>
<keyword evidence="5" id="KW-1185">Reference proteome</keyword>
<gene>
    <name evidence="4" type="ORF">JI435_081730</name>
</gene>
<evidence type="ECO:0000256" key="2">
    <source>
        <dbReference type="SAM" id="MobiDB-lite"/>
    </source>
</evidence>
<accession>A0A7U2ETE4</accession>
<keyword evidence="3" id="KW-1133">Transmembrane helix</keyword>